<organism evidence="1 2">
    <name type="scientific">Adineta steineri</name>
    <dbReference type="NCBI Taxonomy" id="433720"/>
    <lineage>
        <taxon>Eukaryota</taxon>
        <taxon>Metazoa</taxon>
        <taxon>Spiralia</taxon>
        <taxon>Gnathifera</taxon>
        <taxon>Rotifera</taxon>
        <taxon>Eurotatoria</taxon>
        <taxon>Bdelloidea</taxon>
        <taxon>Adinetida</taxon>
        <taxon>Adinetidae</taxon>
        <taxon>Adineta</taxon>
    </lineage>
</organism>
<name>A0A820S631_9BILA</name>
<evidence type="ECO:0000313" key="1">
    <source>
        <dbReference type="EMBL" id="CAF4446418.1"/>
    </source>
</evidence>
<protein>
    <submittedName>
        <fullName evidence="1">Uncharacterized protein</fullName>
    </submittedName>
</protein>
<reference evidence="1" key="1">
    <citation type="submission" date="2021-02" db="EMBL/GenBank/DDBJ databases">
        <authorList>
            <person name="Nowell W R."/>
        </authorList>
    </citation>
    <scope>NUCLEOTIDE SEQUENCE</scope>
</reference>
<dbReference type="Proteomes" id="UP000663844">
    <property type="component" value="Unassembled WGS sequence"/>
</dbReference>
<dbReference type="EMBL" id="CAJOAZ010032297">
    <property type="protein sequence ID" value="CAF4446418.1"/>
    <property type="molecule type" value="Genomic_DNA"/>
</dbReference>
<proteinExistence type="predicted"/>
<comment type="caution">
    <text evidence="1">The sequence shown here is derived from an EMBL/GenBank/DDBJ whole genome shotgun (WGS) entry which is preliminary data.</text>
</comment>
<dbReference type="AlphaFoldDB" id="A0A820S631"/>
<accession>A0A820S631</accession>
<feature type="non-terminal residue" evidence="1">
    <location>
        <position position="1"/>
    </location>
</feature>
<evidence type="ECO:0000313" key="2">
    <source>
        <dbReference type="Proteomes" id="UP000663844"/>
    </source>
</evidence>
<sequence length="86" mass="9860">NDNYQSQTDIRNKNNDDAEIQILQKLIEKIMKNPISSSSSTNLLSQEEIRDKLKQSVPPLLRCSALFYHHLTGTSWPVESGIEIYL</sequence>
<gene>
    <name evidence="1" type="ORF">OXD698_LOCUS54128</name>
</gene>